<gene>
    <name evidence="1" type="ORF">NCTC10283_02198</name>
</gene>
<organism evidence="1 2">
    <name type="scientific">Alysiella crassa</name>
    <dbReference type="NCBI Taxonomy" id="153491"/>
    <lineage>
        <taxon>Bacteria</taxon>
        <taxon>Pseudomonadati</taxon>
        <taxon>Pseudomonadota</taxon>
        <taxon>Betaproteobacteria</taxon>
        <taxon>Neisseriales</taxon>
        <taxon>Neisseriaceae</taxon>
        <taxon>Alysiella</taxon>
    </lineage>
</organism>
<protein>
    <submittedName>
        <fullName evidence="1">Uncharacterized protein</fullName>
    </submittedName>
</protein>
<dbReference type="STRING" id="1120980.GCA_000745955_00548"/>
<evidence type="ECO:0000313" key="1">
    <source>
        <dbReference type="EMBL" id="SSY80638.1"/>
    </source>
</evidence>
<dbReference type="AlphaFoldDB" id="A0A376BUZ6"/>
<keyword evidence="2" id="KW-1185">Reference proteome</keyword>
<evidence type="ECO:0000313" key="2">
    <source>
        <dbReference type="Proteomes" id="UP000254209"/>
    </source>
</evidence>
<accession>A0A376BUZ6</accession>
<dbReference type="Proteomes" id="UP000254209">
    <property type="component" value="Unassembled WGS sequence"/>
</dbReference>
<dbReference type="RefSeq" id="WP_051968408.1">
    <property type="nucleotide sequence ID" value="NZ_CP091519.2"/>
</dbReference>
<dbReference type="EMBL" id="UFSO01000003">
    <property type="protein sequence ID" value="SSY80638.1"/>
    <property type="molecule type" value="Genomic_DNA"/>
</dbReference>
<name>A0A376BUZ6_9NEIS</name>
<reference evidence="1 2" key="1">
    <citation type="submission" date="2018-06" db="EMBL/GenBank/DDBJ databases">
        <authorList>
            <consortium name="Pathogen Informatics"/>
            <person name="Doyle S."/>
        </authorList>
    </citation>
    <scope>NUCLEOTIDE SEQUENCE [LARGE SCALE GENOMIC DNA]</scope>
    <source>
        <strain evidence="1 2">NCTC10283</strain>
    </source>
</reference>
<sequence length="138" mass="14781">MSEETQVAPAKTTTETLPLTASVFLKYEATPATRVQVPAEKGTKIGALVPYALANGTYFVALSDEKDGLVMIQPLNCVMDMRQISDDEINKAGGYVALMKAWLPYGVAVDGADSRLPSPIQVKNTVETLGALDSSDMR</sequence>
<proteinExistence type="predicted"/>
<dbReference type="OrthoDB" id="8613925at2"/>